<reference evidence="3 4" key="1">
    <citation type="submission" date="2014-12" db="EMBL/GenBank/DDBJ databases">
        <title>Complete genome sequence of Herbaspirillum rubrisubalbicans Os38.</title>
        <authorList>
            <person name="Chen M."/>
            <person name="An Q."/>
        </authorList>
    </citation>
    <scope>NUCLEOTIDE SEQUENCE [LARGE SCALE GENOMIC DNA]</scope>
    <source>
        <strain evidence="3 4">Os38</strain>
    </source>
</reference>
<comment type="caution">
    <text evidence="3">The sequence shown here is derived from an EMBL/GenBank/DDBJ whole genome shotgun (WGS) entry which is preliminary data.</text>
</comment>
<keyword evidence="2" id="KW-0472">Membrane</keyword>
<keyword evidence="4" id="KW-1185">Reference proteome</keyword>
<evidence type="ECO:0000313" key="4">
    <source>
        <dbReference type="Proteomes" id="UP000248631"/>
    </source>
</evidence>
<evidence type="ECO:0000313" key="3">
    <source>
        <dbReference type="EMBL" id="RAM61338.1"/>
    </source>
</evidence>
<feature type="region of interest" description="Disordered" evidence="1">
    <location>
        <begin position="1"/>
        <end position="34"/>
    </location>
</feature>
<keyword evidence="2" id="KW-0812">Transmembrane</keyword>
<feature type="compositionally biased region" description="Polar residues" evidence="1">
    <location>
        <begin position="9"/>
        <end position="23"/>
    </location>
</feature>
<organism evidence="3 4">
    <name type="scientific">Herbaspirillum rubrisubalbicans</name>
    <dbReference type="NCBI Taxonomy" id="80842"/>
    <lineage>
        <taxon>Bacteria</taxon>
        <taxon>Pseudomonadati</taxon>
        <taxon>Pseudomonadota</taxon>
        <taxon>Betaproteobacteria</taxon>
        <taxon>Burkholderiales</taxon>
        <taxon>Oxalobacteraceae</taxon>
        <taxon>Herbaspirillum</taxon>
    </lineage>
</organism>
<sequence>MHLTRQARGKTSVQDAQASSNETPEIASGRPRTTEEEIMDKLVLGWLLGVPLLMLIVLQLLA</sequence>
<evidence type="ECO:0000256" key="1">
    <source>
        <dbReference type="SAM" id="MobiDB-lite"/>
    </source>
</evidence>
<feature type="transmembrane region" description="Helical" evidence="2">
    <location>
        <begin position="42"/>
        <end position="61"/>
    </location>
</feature>
<keyword evidence="2" id="KW-1133">Transmembrane helix</keyword>
<dbReference type="EMBL" id="JUGD01000041">
    <property type="protein sequence ID" value="RAM61338.1"/>
    <property type="molecule type" value="Genomic_DNA"/>
</dbReference>
<gene>
    <name evidence="3" type="ORF">RB24_25745</name>
</gene>
<dbReference type="Proteomes" id="UP000248631">
    <property type="component" value="Unassembled WGS sequence"/>
</dbReference>
<accession>A0ABX9BUL6</accession>
<protein>
    <submittedName>
        <fullName evidence="3">Uncharacterized protein</fullName>
    </submittedName>
</protein>
<dbReference type="RefSeq" id="WP_112070082.1">
    <property type="nucleotide sequence ID" value="NZ_JALJXK010000001.1"/>
</dbReference>
<name>A0ABX9BUL6_9BURK</name>
<proteinExistence type="predicted"/>
<evidence type="ECO:0000256" key="2">
    <source>
        <dbReference type="SAM" id="Phobius"/>
    </source>
</evidence>